<keyword evidence="2" id="KW-1185">Reference proteome</keyword>
<proteinExistence type="predicted"/>
<sequence length="177" mass="19822">MFHQADLFEASVEPARGMDTPGLLAAIAAASPRPKFSYMLLQLLEEVADEKGRAGPSVMVNGDAVPVRDWLCDALAPIAQRTPWRRSTIETVRSALEQADELPADPTQADRVIEERVRERVRQSGRCNVSRAVSDLCRGGLLRRHYQGYRVDHQNRGAQREAVYTIMPDTLAALRRR</sequence>
<dbReference type="Proteomes" id="UP000218934">
    <property type="component" value="Unassembled WGS sequence"/>
</dbReference>
<evidence type="ECO:0000313" key="2">
    <source>
        <dbReference type="Proteomes" id="UP000218934"/>
    </source>
</evidence>
<dbReference type="KEGG" id="rdi:CMV14_25485"/>
<gene>
    <name evidence="1" type="ORF">COO09_20975</name>
</gene>
<dbReference type="GeneID" id="39501454"/>
<dbReference type="RefSeq" id="WP_066701116.1">
    <property type="nucleotide sequence ID" value="NZ_CP023451.1"/>
</dbReference>
<dbReference type="OrthoDB" id="7471348at2"/>
<comment type="caution">
    <text evidence="1">The sequence shown here is derived from an EMBL/GenBank/DDBJ whole genome shotgun (WGS) entry which is preliminary data.</text>
</comment>
<accession>A0A2A4FQ55</accession>
<dbReference type="AlphaFoldDB" id="A0A2A4FQ55"/>
<reference evidence="1 2" key="1">
    <citation type="submission" date="2017-09" db="EMBL/GenBank/DDBJ databases">
        <title>The Catabolism of 3,6-Dichlorosalicylic acid is Initiated by the Cytochrome P450 Monooxygenase DsmABC in Rhizorhabdus dicambivorans Ndbn-20.</title>
        <authorList>
            <person name="Na L."/>
        </authorList>
    </citation>
    <scope>NUCLEOTIDE SEQUENCE [LARGE SCALE GENOMIC DNA]</scope>
    <source>
        <strain evidence="1 2">Ndbn-20m</strain>
    </source>
</reference>
<protein>
    <submittedName>
        <fullName evidence="1">Uncharacterized protein</fullName>
    </submittedName>
</protein>
<organism evidence="1 2">
    <name type="scientific">Rhizorhabdus dicambivorans</name>
    <dbReference type="NCBI Taxonomy" id="1850238"/>
    <lineage>
        <taxon>Bacteria</taxon>
        <taxon>Pseudomonadati</taxon>
        <taxon>Pseudomonadota</taxon>
        <taxon>Alphaproteobacteria</taxon>
        <taxon>Sphingomonadales</taxon>
        <taxon>Sphingomonadaceae</taxon>
        <taxon>Rhizorhabdus</taxon>
    </lineage>
</organism>
<evidence type="ECO:0000313" key="1">
    <source>
        <dbReference type="EMBL" id="PCE40249.1"/>
    </source>
</evidence>
<name>A0A2A4FQ55_9SPHN</name>
<dbReference type="EMBL" id="NWUF01000031">
    <property type="protein sequence ID" value="PCE40249.1"/>
    <property type="molecule type" value="Genomic_DNA"/>
</dbReference>